<dbReference type="Proteomes" id="UP000076482">
    <property type="component" value="Unassembled WGS sequence"/>
</dbReference>
<proteinExistence type="predicted"/>
<feature type="domain" description="Anti-bacteriophage protein A/HamA C-terminal" evidence="1">
    <location>
        <begin position="21"/>
        <end position="264"/>
    </location>
</feature>
<gene>
    <name evidence="2" type="ORF">B4088_5920</name>
</gene>
<sequence>MAVIDGVRFLKRKNHAICHIDFFSNGFKSLVRNQLSSVCHGPSKASWQRKAYNYKNTLKGFLDRYDSKSDDIKIGMIGELLTHLLILEYFPEFNAVSPYFNMEEKSVKKGFDIILFSKENSEIWITEVKSGELHKNKNANQTNKVLLGKAKRDLKGRLNENESTLWENAINGALVALEDKRDAKDAVLEILSDISDEVEENKAISTDKNVILVTSLFASFSDQIEEGEIKIYSDRVKKEKLFKELVVFSIQKNTYERVVEFLREEVKL</sequence>
<dbReference type="PATRIC" id="fig|1396.535.peg.2554"/>
<evidence type="ECO:0000259" key="1">
    <source>
        <dbReference type="Pfam" id="PF08878"/>
    </source>
</evidence>
<comment type="caution">
    <text evidence="2">The sequence shown here is derived from an EMBL/GenBank/DDBJ whole genome shotgun (WGS) entry which is preliminary data.</text>
</comment>
<reference evidence="2 3" key="1">
    <citation type="submission" date="2015-09" db="EMBL/GenBank/DDBJ databases">
        <title>Bacillus cereus food isolates.</title>
        <authorList>
            <person name="Boekhorst J."/>
        </authorList>
    </citation>
    <scope>NUCLEOTIDE SEQUENCE [LARGE SCALE GENOMIC DNA]</scope>
    <source>
        <strain evidence="2 3">B4088</strain>
    </source>
</reference>
<evidence type="ECO:0000313" key="2">
    <source>
        <dbReference type="EMBL" id="KZD51746.1"/>
    </source>
</evidence>
<accession>A0A164KVM6</accession>
<name>A0A164KVM6_BACCE</name>
<protein>
    <recommendedName>
        <fullName evidence="1">Anti-bacteriophage protein A/HamA C-terminal domain-containing protein</fullName>
    </recommendedName>
</protein>
<evidence type="ECO:0000313" key="3">
    <source>
        <dbReference type="Proteomes" id="UP000076482"/>
    </source>
</evidence>
<dbReference type="EMBL" id="LJKE01000121">
    <property type="protein sequence ID" value="KZD51746.1"/>
    <property type="molecule type" value="Genomic_DNA"/>
</dbReference>
<dbReference type="Pfam" id="PF08878">
    <property type="entry name" value="HamA"/>
    <property type="match status" value="1"/>
</dbReference>
<organism evidence="2 3">
    <name type="scientific">Bacillus cereus</name>
    <dbReference type="NCBI Taxonomy" id="1396"/>
    <lineage>
        <taxon>Bacteria</taxon>
        <taxon>Bacillati</taxon>
        <taxon>Bacillota</taxon>
        <taxon>Bacilli</taxon>
        <taxon>Bacillales</taxon>
        <taxon>Bacillaceae</taxon>
        <taxon>Bacillus</taxon>
        <taxon>Bacillus cereus group</taxon>
    </lineage>
</organism>
<dbReference type="InterPro" id="IPR014976">
    <property type="entry name" value="AbpA_HamA_C"/>
</dbReference>
<dbReference type="RefSeq" id="WP_063263269.1">
    <property type="nucleotide sequence ID" value="NZ_LJKE01000121.1"/>
</dbReference>
<dbReference type="AlphaFoldDB" id="A0A164KVM6"/>